<dbReference type="OrthoDB" id="74807at2759"/>
<evidence type="ECO:0000313" key="6">
    <source>
        <dbReference type="EMBL" id="EPE04759.1"/>
    </source>
</evidence>
<protein>
    <submittedName>
        <fullName evidence="6">Hit finger domain protein</fullName>
    </submittedName>
</protein>
<gene>
    <name evidence="6" type="ORF">F503_06308</name>
</gene>
<dbReference type="HOGENOM" id="CLU_034747_0_0_1"/>
<feature type="compositionally biased region" description="Basic and acidic residues" evidence="4">
    <location>
        <begin position="199"/>
        <end position="210"/>
    </location>
</feature>
<dbReference type="STRING" id="1262450.S3BU44"/>
<dbReference type="PANTHER" id="PTHR13093">
    <property type="entry name" value="ZINC FINGER HIT DOMAIN CONTAINING PROTEIN 1"/>
    <property type="match status" value="1"/>
</dbReference>
<accession>S3BU44</accession>
<dbReference type="InterPro" id="IPR039723">
    <property type="entry name" value="Vps71/ZNHIT1"/>
</dbReference>
<evidence type="ECO:0000256" key="4">
    <source>
        <dbReference type="SAM" id="MobiDB-lite"/>
    </source>
</evidence>
<reference evidence="6 7" key="1">
    <citation type="journal article" date="2013" name="BMC Genomics">
        <title>The genome and transcriptome of the pine saprophyte Ophiostoma piceae, and a comparison with the bark beetle-associated pine pathogen Grosmannia clavigera.</title>
        <authorList>
            <person name="Haridas S."/>
            <person name="Wang Y."/>
            <person name="Lim L."/>
            <person name="Massoumi Alamouti S."/>
            <person name="Jackman S."/>
            <person name="Docking R."/>
            <person name="Robertson G."/>
            <person name="Birol I."/>
            <person name="Bohlmann J."/>
            <person name="Breuil C."/>
        </authorList>
    </citation>
    <scope>NUCLEOTIDE SEQUENCE [LARGE SCALE GENOMIC DNA]</scope>
    <source>
        <strain evidence="6 7">UAMH 11346</strain>
    </source>
</reference>
<keyword evidence="2" id="KW-0863">Zinc-finger</keyword>
<feature type="compositionally biased region" description="Low complexity" evidence="4">
    <location>
        <begin position="211"/>
        <end position="238"/>
    </location>
</feature>
<proteinExistence type="predicted"/>
<evidence type="ECO:0000256" key="1">
    <source>
        <dbReference type="ARBA" id="ARBA00022723"/>
    </source>
</evidence>
<dbReference type="AlphaFoldDB" id="S3BU44"/>
<organism evidence="6 7">
    <name type="scientific">Ophiostoma piceae (strain UAMH 11346)</name>
    <name type="common">Sap stain fungus</name>
    <dbReference type="NCBI Taxonomy" id="1262450"/>
    <lineage>
        <taxon>Eukaryota</taxon>
        <taxon>Fungi</taxon>
        <taxon>Dikarya</taxon>
        <taxon>Ascomycota</taxon>
        <taxon>Pezizomycotina</taxon>
        <taxon>Sordariomycetes</taxon>
        <taxon>Sordariomycetidae</taxon>
        <taxon>Ophiostomatales</taxon>
        <taxon>Ophiostomataceae</taxon>
        <taxon>Ophiostoma</taxon>
    </lineage>
</organism>
<evidence type="ECO:0000256" key="2">
    <source>
        <dbReference type="ARBA" id="ARBA00022771"/>
    </source>
</evidence>
<keyword evidence="1" id="KW-0479">Metal-binding</keyword>
<dbReference type="GO" id="GO:0008270">
    <property type="term" value="F:zinc ion binding"/>
    <property type="evidence" value="ECO:0007669"/>
    <property type="project" value="UniProtKB-KW"/>
</dbReference>
<name>S3BU44_OPHP1</name>
<dbReference type="eggNOG" id="ENOG502SR3R">
    <property type="taxonomic scope" value="Eukaryota"/>
</dbReference>
<dbReference type="Proteomes" id="UP000016923">
    <property type="component" value="Unassembled WGS sequence"/>
</dbReference>
<evidence type="ECO:0000259" key="5">
    <source>
        <dbReference type="Pfam" id="PF04438"/>
    </source>
</evidence>
<dbReference type="EMBL" id="KE148159">
    <property type="protein sequence ID" value="EPE04759.1"/>
    <property type="molecule type" value="Genomic_DNA"/>
</dbReference>
<feature type="domain" description="HIT-type" evidence="5">
    <location>
        <begin position="283"/>
        <end position="310"/>
    </location>
</feature>
<feature type="region of interest" description="Disordered" evidence="4">
    <location>
        <begin position="50"/>
        <end position="76"/>
    </location>
</feature>
<dbReference type="Pfam" id="PF04438">
    <property type="entry name" value="zf-HIT"/>
    <property type="match status" value="1"/>
</dbReference>
<dbReference type="OMA" id="CCMCGYW"/>
<evidence type="ECO:0000313" key="7">
    <source>
        <dbReference type="Proteomes" id="UP000016923"/>
    </source>
</evidence>
<dbReference type="GO" id="GO:0006338">
    <property type="term" value="P:chromatin remodeling"/>
    <property type="evidence" value="ECO:0007669"/>
    <property type="project" value="InterPro"/>
</dbReference>
<dbReference type="CDD" id="cd21437">
    <property type="entry name" value="zf-HIT_ZNHIT1_like"/>
    <property type="match status" value="1"/>
</dbReference>
<keyword evidence="7" id="KW-1185">Reference proteome</keyword>
<dbReference type="InterPro" id="IPR007529">
    <property type="entry name" value="Znf_HIT"/>
</dbReference>
<dbReference type="GO" id="GO:0005634">
    <property type="term" value="C:nucleus"/>
    <property type="evidence" value="ECO:0007669"/>
    <property type="project" value="UniProtKB-ARBA"/>
</dbReference>
<evidence type="ECO:0000256" key="3">
    <source>
        <dbReference type="ARBA" id="ARBA00022833"/>
    </source>
</evidence>
<sequence length="323" mass="33661">MNNFGVVELASQRRSVAPGWAYVPESRNNALLPPGFGGAAGGAGGIRQLDGSSAGGAAQDANKPRKRAARSQAAGAPGNSLALFSDLTSRQQTKLRKELDVLNRDMGAPAGSGAAARDAAIPIPQRAVKAQNKYTPNVRKILASQKTFANHLDDFNAFNALHQTTQGHLNHGIVNEAAAAAKTVSAAATTPSNSRRPARKDTKNEKDAKSSKNSRSQKSAASRRSISAATAAAAAATQPPTPAADTPMPDAEDGQAAPKKDAAAEAGPVSTILRPGGHNYPTRVFCEICGYWGRVKCTKCGTPVCALDCLELHRQDCITRYGL</sequence>
<keyword evidence="3" id="KW-0862">Zinc</keyword>
<feature type="region of interest" description="Disordered" evidence="4">
    <location>
        <begin position="184"/>
        <end position="274"/>
    </location>
</feature>
<dbReference type="VEuPathDB" id="FungiDB:F503_06308"/>